<proteinExistence type="predicted"/>
<feature type="chain" id="PRO_5047199446" evidence="3">
    <location>
        <begin position="33"/>
        <end position="699"/>
    </location>
</feature>
<name>A0ABN0NX00_TRELE</name>
<dbReference type="Pfam" id="PF01436">
    <property type="entry name" value="NHL"/>
    <property type="match status" value="1"/>
</dbReference>
<dbReference type="EMBL" id="AWVH01000039">
    <property type="protein sequence ID" value="ERJ91958.1"/>
    <property type="molecule type" value="Genomic_DNA"/>
</dbReference>
<evidence type="ECO:0000256" key="1">
    <source>
        <dbReference type="ARBA" id="ARBA00022737"/>
    </source>
</evidence>
<feature type="repeat" description="NHL" evidence="2">
    <location>
        <begin position="249"/>
        <end position="292"/>
    </location>
</feature>
<keyword evidence="5" id="KW-1185">Reference proteome</keyword>
<evidence type="ECO:0000313" key="5">
    <source>
        <dbReference type="Proteomes" id="UP000016649"/>
    </source>
</evidence>
<dbReference type="InterPro" id="IPR050952">
    <property type="entry name" value="TRIM-NHL_E3_ligases"/>
</dbReference>
<dbReference type="PANTHER" id="PTHR24104:SF25">
    <property type="entry name" value="PROTEIN LIN-41"/>
    <property type="match status" value="1"/>
</dbReference>
<reference evidence="4 5" key="1">
    <citation type="submission" date="2013-08" db="EMBL/GenBank/DDBJ databases">
        <authorList>
            <person name="Weinstock G."/>
            <person name="Sodergren E."/>
            <person name="Wylie T."/>
            <person name="Fulton L."/>
            <person name="Fulton R."/>
            <person name="Fronick C."/>
            <person name="O'Laughlin M."/>
            <person name="Godfrey J."/>
            <person name="Miner T."/>
            <person name="Herter B."/>
            <person name="Appelbaum E."/>
            <person name="Cordes M."/>
            <person name="Lek S."/>
            <person name="Wollam A."/>
            <person name="Pepin K.H."/>
            <person name="Palsikar V.B."/>
            <person name="Mitreva M."/>
            <person name="Wilson R.K."/>
        </authorList>
    </citation>
    <scope>NUCLEOTIDE SEQUENCE [LARGE SCALE GENOMIC DNA]</scope>
    <source>
        <strain evidence="4 5">ATCC 700332</strain>
    </source>
</reference>
<dbReference type="InterPro" id="IPR001258">
    <property type="entry name" value="NHL_repeat"/>
</dbReference>
<feature type="signal peptide" evidence="3">
    <location>
        <begin position="1"/>
        <end position="32"/>
    </location>
</feature>
<accession>A0ABN0NX00</accession>
<dbReference type="PANTHER" id="PTHR24104">
    <property type="entry name" value="E3 UBIQUITIN-PROTEIN LIGASE NHLRC1-RELATED"/>
    <property type="match status" value="1"/>
</dbReference>
<dbReference type="CDD" id="cd05819">
    <property type="entry name" value="NHL"/>
    <property type="match status" value="1"/>
</dbReference>
<organism evidence="4 5">
    <name type="scientific">Treponema lecithinolyticum ATCC 700332</name>
    <dbReference type="NCBI Taxonomy" id="1321815"/>
    <lineage>
        <taxon>Bacteria</taxon>
        <taxon>Pseudomonadati</taxon>
        <taxon>Spirochaetota</taxon>
        <taxon>Spirochaetia</taxon>
        <taxon>Spirochaetales</taxon>
        <taxon>Treponemataceae</taxon>
        <taxon>Treponema</taxon>
    </lineage>
</organism>
<dbReference type="RefSeq" id="WP_021687817.1">
    <property type="nucleotide sequence ID" value="NZ_KI260569.1"/>
</dbReference>
<dbReference type="PROSITE" id="PS51125">
    <property type="entry name" value="NHL"/>
    <property type="match status" value="1"/>
</dbReference>
<comment type="caution">
    <text evidence="4">The sequence shown here is derived from an EMBL/GenBank/DDBJ whole genome shotgun (WGS) entry which is preliminary data.</text>
</comment>
<evidence type="ECO:0000256" key="2">
    <source>
        <dbReference type="PROSITE-ProRule" id="PRU00504"/>
    </source>
</evidence>
<dbReference type="InterPro" id="IPR011042">
    <property type="entry name" value="6-blade_b-propeller_TolB-like"/>
</dbReference>
<keyword evidence="1" id="KW-0677">Repeat</keyword>
<dbReference type="Gene3D" id="2.120.10.30">
    <property type="entry name" value="TolB, C-terminal domain"/>
    <property type="match status" value="2"/>
</dbReference>
<evidence type="ECO:0000313" key="4">
    <source>
        <dbReference type="EMBL" id="ERJ91958.1"/>
    </source>
</evidence>
<gene>
    <name evidence="4" type="ORF">HMPREF9193_01616</name>
</gene>
<dbReference type="SUPFAM" id="SSF101898">
    <property type="entry name" value="NHL repeat"/>
    <property type="match status" value="1"/>
</dbReference>
<sequence length="699" mass="76106">MNVLKTLNGKNRRAILFFFFVFAALTSGFLSAQQSGAATAASAAERGKAAEEFRRGVQAWHRGAFNDSLVQFEKALSYLPSENLILDWLGKAYYRSGIEGAALQQWQQAYDNGYGGLLLQNKIETVQSRRTASANTRTLINENTENVFASAALRFTEAGSFNGKKDDELRFSRPVSLLPLEDGSLWVIAYGTNELLHFDVNGLIINRTRGSLTGFDRPMDILRQSSGNLLVCEYAGDRISQLDASGRFIKYIGSKGRGTGQFVGPQFLAQDSSGNIYVTDYGNGRVSVFNADGEALFAFGKFASPAGIAVADDLVYVADAVEGTVSVYDTSGNFLNTLTERKTLKKPEALRVSQNYLIVADTNKVLAIDRSSGAITELARTGNAPVRLTCADTDLNGNIIASDFKNNEIVVLSRIADLAGGFFVQVDRIRSDDFPRITLDVRVQSRSGQPIVGLKDVNFLITEEKRPAAEQKLIGESNANTVCDISLIIDRSYDSARQTQNIDTAVREIAAAMNDKGTLRIIGAGQVPLTEYSGSPAAMKKFSAKNLKTPASAVCAVDLAVRLAANDLINAEPKRAIVYVSAGGTKVKAFGKYGLTDLTAYLNNNGISFLTVALDRQSLAPELNYLVEQTDGKQYYVFRPEGIAPLVKDVLAFPCALYRFSYISSLPTDFGRAFLPVEVEAYMLNRSGRDESGYFAPLQ</sequence>
<keyword evidence="3" id="KW-0732">Signal</keyword>
<evidence type="ECO:0000256" key="3">
    <source>
        <dbReference type="SAM" id="SignalP"/>
    </source>
</evidence>
<dbReference type="Proteomes" id="UP000016649">
    <property type="component" value="Unassembled WGS sequence"/>
</dbReference>
<protein>
    <submittedName>
        <fullName evidence="4">NHL repeat protein</fullName>
    </submittedName>
</protein>